<dbReference type="InterPro" id="IPR000182">
    <property type="entry name" value="GNAT_dom"/>
</dbReference>
<dbReference type="Pfam" id="PF13508">
    <property type="entry name" value="Acetyltransf_7"/>
    <property type="match status" value="1"/>
</dbReference>
<gene>
    <name evidence="2" type="ORF">BCF46_1813</name>
</gene>
<dbReference type="Proteomes" id="UP000269157">
    <property type="component" value="Unassembled WGS sequence"/>
</dbReference>
<dbReference type="InterPro" id="IPR016181">
    <property type="entry name" value="Acyl_CoA_acyltransferase"/>
</dbReference>
<reference evidence="2 3" key="1">
    <citation type="submission" date="2018-10" db="EMBL/GenBank/DDBJ databases">
        <title>Genomic Encyclopedia of Archaeal and Bacterial Type Strains, Phase II (KMG-II): from individual species to whole genera.</title>
        <authorList>
            <person name="Goeker M."/>
        </authorList>
    </citation>
    <scope>NUCLEOTIDE SEQUENCE [LARGE SCALE GENOMIC DNA]</scope>
    <source>
        <strain evidence="2 3">DSM 29466</strain>
    </source>
</reference>
<dbReference type="Gene3D" id="3.40.630.30">
    <property type="match status" value="1"/>
</dbReference>
<comment type="caution">
    <text evidence="2">The sequence shown here is derived from an EMBL/GenBank/DDBJ whole genome shotgun (WGS) entry which is preliminary data.</text>
</comment>
<evidence type="ECO:0000313" key="2">
    <source>
        <dbReference type="EMBL" id="RLJ51599.1"/>
    </source>
</evidence>
<dbReference type="CDD" id="cd04301">
    <property type="entry name" value="NAT_SF"/>
    <property type="match status" value="1"/>
</dbReference>
<evidence type="ECO:0000313" key="3">
    <source>
        <dbReference type="Proteomes" id="UP000269157"/>
    </source>
</evidence>
<name>A0A497WNS2_9RHOB</name>
<dbReference type="GO" id="GO:0016747">
    <property type="term" value="F:acyltransferase activity, transferring groups other than amino-acyl groups"/>
    <property type="evidence" value="ECO:0007669"/>
    <property type="project" value="InterPro"/>
</dbReference>
<dbReference type="EMBL" id="RCCE01000003">
    <property type="protein sequence ID" value="RLJ51599.1"/>
    <property type="molecule type" value="Genomic_DNA"/>
</dbReference>
<accession>A0A497WNS2</accession>
<keyword evidence="2" id="KW-0808">Transferase</keyword>
<proteinExistence type="predicted"/>
<sequence length="169" mass="17904">MSGLADVTLRPERSDDAQTIRILTEEAFRPKAFSDGTEGALIDALRTASALTLSTVATEHGEIVGHVAFSPAAVGALPGWFALGPIAVRADRQGHGIGSQLIQDGLAHLQRDGAQGCVLAGDPNYYSRFGFVNTPALTYQGEQSRFIQVLRFAGPDPVGEVRFHPAFSG</sequence>
<dbReference type="SUPFAM" id="SSF55729">
    <property type="entry name" value="Acyl-CoA N-acyltransferases (Nat)"/>
    <property type="match status" value="1"/>
</dbReference>
<dbReference type="RefSeq" id="WP_170157904.1">
    <property type="nucleotide sequence ID" value="NZ_RCCE01000003.1"/>
</dbReference>
<dbReference type="PROSITE" id="PS51186">
    <property type="entry name" value="GNAT"/>
    <property type="match status" value="1"/>
</dbReference>
<dbReference type="AlphaFoldDB" id="A0A497WNS2"/>
<evidence type="ECO:0000259" key="1">
    <source>
        <dbReference type="PROSITE" id="PS51186"/>
    </source>
</evidence>
<protein>
    <submittedName>
        <fullName evidence="2">Putative acetyltransferase</fullName>
    </submittedName>
</protein>
<feature type="domain" description="N-acetyltransferase" evidence="1">
    <location>
        <begin position="7"/>
        <end position="157"/>
    </location>
</feature>
<keyword evidence="3" id="KW-1185">Reference proteome</keyword>
<organism evidence="2 3">
    <name type="scientific">Litoreibacter meonggei</name>
    <dbReference type="NCBI Taxonomy" id="1049199"/>
    <lineage>
        <taxon>Bacteria</taxon>
        <taxon>Pseudomonadati</taxon>
        <taxon>Pseudomonadota</taxon>
        <taxon>Alphaproteobacteria</taxon>
        <taxon>Rhodobacterales</taxon>
        <taxon>Roseobacteraceae</taxon>
        <taxon>Litoreibacter</taxon>
    </lineage>
</organism>